<keyword evidence="3" id="KW-1185">Reference proteome</keyword>
<feature type="compositionally biased region" description="Polar residues" evidence="1">
    <location>
        <begin position="119"/>
        <end position="128"/>
    </location>
</feature>
<dbReference type="GeneID" id="13884760"/>
<dbReference type="Gene3D" id="6.10.250.3390">
    <property type="match status" value="1"/>
</dbReference>
<dbReference type="Proteomes" id="UP000005220">
    <property type="component" value="Chromosome 2"/>
</dbReference>
<dbReference type="STRING" id="1071382.H2AR78"/>
<dbReference type="OrthoDB" id="4093689at2759"/>
<proteinExistence type="predicted"/>
<accession>H2AR78</accession>
<dbReference type="AlphaFoldDB" id="H2AR78"/>
<name>H2AR78_KAZAF</name>
<dbReference type="EMBL" id="HE650822">
    <property type="protein sequence ID" value="CCF56878.1"/>
    <property type="molecule type" value="Genomic_DNA"/>
</dbReference>
<dbReference type="RefSeq" id="XP_003956013.1">
    <property type="nucleotide sequence ID" value="XM_003955964.1"/>
</dbReference>
<gene>
    <name evidence="2" type="primary">KAFR0B05820</name>
    <name evidence="2" type="ORF">KAFR_0B05820</name>
</gene>
<dbReference type="KEGG" id="kaf:KAFR_0B05820"/>
<dbReference type="InterPro" id="IPR013239">
    <property type="entry name" value="RNA_polI_Rpa14"/>
</dbReference>
<dbReference type="HOGENOM" id="CLU_132185_0_0_1"/>
<dbReference type="GO" id="GO:0003899">
    <property type="term" value="F:DNA-directed RNA polymerase activity"/>
    <property type="evidence" value="ECO:0007669"/>
    <property type="project" value="EnsemblFungi"/>
</dbReference>
<evidence type="ECO:0008006" key="4">
    <source>
        <dbReference type="Google" id="ProtNLM"/>
    </source>
</evidence>
<dbReference type="GO" id="GO:0005736">
    <property type="term" value="C:RNA polymerase I complex"/>
    <property type="evidence" value="ECO:0007669"/>
    <property type="project" value="EnsemblFungi"/>
</dbReference>
<dbReference type="GO" id="GO:0006362">
    <property type="term" value="P:transcription elongation by RNA polymerase I"/>
    <property type="evidence" value="ECO:0007669"/>
    <property type="project" value="EnsemblFungi"/>
</dbReference>
<evidence type="ECO:0000313" key="2">
    <source>
        <dbReference type="EMBL" id="CCF56878.1"/>
    </source>
</evidence>
<dbReference type="eggNOG" id="ENOG502S8XT">
    <property type="taxonomic scope" value="Eukaryota"/>
</dbReference>
<protein>
    <recommendedName>
        <fullName evidence="4">DNA-directed RNA polymerase I subunit RPA14</fullName>
    </recommendedName>
</protein>
<dbReference type="Pfam" id="PF08203">
    <property type="entry name" value="RNA_polI_A14"/>
    <property type="match status" value="1"/>
</dbReference>
<dbReference type="GO" id="GO:0006363">
    <property type="term" value="P:termination of RNA polymerase I transcription"/>
    <property type="evidence" value="ECO:0007669"/>
    <property type="project" value="EnsemblFungi"/>
</dbReference>
<evidence type="ECO:0000313" key="3">
    <source>
        <dbReference type="Proteomes" id="UP000005220"/>
    </source>
</evidence>
<dbReference type="InParanoid" id="H2AR78"/>
<sequence>MMKGSRRPGNVYATPLNTPITIHKSQRPQHVSKDEVLNFLETFITEKESILNNQSNFDDVTGNTSSTAGTIINIDTTLTSSLSQLKRLQRDFKGLPPATFESPSPSTTTPVTVTVTETGDSITKSATGGTKMKFSDE</sequence>
<evidence type="ECO:0000256" key="1">
    <source>
        <dbReference type="SAM" id="MobiDB-lite"/>
    </source>
</evidence>
<dbReference type="GO" id="GO:0006361">
    <property type="term" value="P:transcription initiation at RNA polymerase I promoter"/>
    <property type="evidence" value="ECO:0007669"/>
    <property type="project" value="EnsemblFungi"/>
</dbReference>
<dbReference type="FunCoup" id="H2AR78">
    <property type="interactions" value="77"/>
</dbReference>
<reference evidence="2 3" key="1">
    <citation type="journal article" date="2011" name="Proc. Natl. Acad. Sci. U.S.A.">
        <title>Evolutionary erosion of yeast sex chromosomes by mating-type switching accidents.</title>
        <authorList>
            <person name="Gordon J.L."/>
            <person name="Armisen D."/>
            <person name="Proux-Wera E."/>
            <person name="Oheigeartaigh S.S."/>
            <person name="Byrne K.P."/>
            <person name="Wolfe K.H."/>
        </authorList>
    </citation>
    <scope>NUCLEOTIDE SEQUENCE [LARGE SCALE GENOMIC DNA]</scope>
    <source>
        <strain evidence="3">ATCC 22294 / BCRC 22015 / CBS 2517 / CECT 1963 / NBRC 1671 / NRRL Y-8276</strain>
    </source>
</reference>
<feature type="region of interest" description="Disordered" evidence="1">
    <location>
        <begin position="118"/>
        <end position="137"/>
    </location>
</feature>
<organism evidence="2 3">
    <name type="scientific">Kazachstania africana (strain ATCC 22294 / BCRC 22015 / CBS 2517 / CECT 1963 / NBRC 1671 / NRRL Y-8276)</name>
    <name type="common">Yeast</name>
    <name type="synonym">Kluyveromyces africanus</name>
    <dbReference type="NCBI Taxonomy" id="1071382"/>
    <lineage>
        <taxon>Eukaryota</taxon>
        <taxon>Fungi</taxon>
        <taxon>Dikarya</taxon>
        <taxon>Ascomycota</taxon>
        <taxon>Saccharomycotina</taxon>
        <taxon>Saccharomycetes</taxon>
        <taxon>Saccharomycetales</taxon>
        <taxon>Saccharomycetaceae</taxon>
        <taxon>Kazachstania</taxon>
    </lineage>
</organism>